<accession>A0A151RIU8</accession>
<reference evidence="1" key="1">
    <citation type="journal article" date="2012" name="Nat. Biotechnol.">
        <title>Draft genome sequence of pigeonpea (Cajanus cajan), an orphan legume crop of resource-poor farmers.</title>
        <authorList>
            <person name="Varshney R.K."/>
            <person name="Chen W."/>
            <person name="Li Y."/>
            <person name="Bharti A.K."/>
            <person name="Saxena R.K."/>
            <person name="Schlueter J.A."/>
            <person name="Donoghue M.T."/>
            <person name="Azam S."/>
            <person name="Fan G."/>
            <person name="Whaley A.M."/>
            <person name="Farmer A.D."/>
            <person name="Sheridan J."/>
            <person name="Iwata A."/>
            <person name="Tuteja R."/>
            <person name="Penmetsa R.V."/>
            <person name="Wu W."/>
            <person name="Upadhyaya H.D."/>
            <person name="Yang S.P."/>
            <person name="Shah T."/>
            <person name="Saxena K.B."/>
            <person name="Michael T."/>
            <person name="McCombie W.R."/>
            <person name="Yang B."/>
            <person name="Zhang G."/>
            <person name="Yang H."/>
            <person name="Wang J."/>
            <person name="Spillane C."/>
            <person name="Cook D.R."/>
            <person name="May G.D."/>
            <person name="Xu X."/>
            <person name="Jackson S.A."/>
        </authorList>
    </citation>
    <scope>NUCLEOTIDE SEQUENCE [LARGE SCALE GENOMIC DNA]</scope>
</reference>
<proteinExistence type="predicted"/>
<keyword evidence="2" id="KW-1185">Reference proteome</keyword>
<evidence type="ECO:0000313" key="2">
    <source>
        <dbReference type="Proteomes" id="UP000075243"/>
    </source>
</evidence>
<dbReference type="Gramene" id="C.cajan_33278.t">
    <property type="protein sequence ID" value="C.cajan_33278.t.cds1"/>
    <property type="gene ID" value="C.cajan_33278"/>
</dbReference>
<protein>
    <submittedName>
        <fullName evidence="1">Uncharacterized protein</fullName>
    </submittedName>
</protein>
<dbReference type="Proteomes" id="UP000075243">
    <property type="component" value="Unassembled WGS sequence"/>
</dbReference>
<gene>
    <name evidence="1" type="ORF">KK1_036080</name>
</gene>
<sequence length="86" mass="9239">MVSLFINSLTGPYYNKMIGNTTTLFSDIITIGERVEQGLKSGKLAKPSQSFEAKKTYEEKKEGGVNAITISSSSSALKSGKSQTTL</sequence>
<organism evidence="1 2">
    <name type="scientific">Cajanus cajan</name>
    <name type="common">Pigeon pea</name>
    <name type="synonym">Cajanus indicus</name>
    <dbReference type="NCBI Taxonomy" id="3821"/>
    <lineage>
        <taxon>Eukaryota</taxon>
        <taxon>Viridiplantae</taxon>
        <taxon>Streptophyta</taxon>
        <taxon>Embryophyta</taxon>
        <taxon>Tracheophyta</taxon>
        <taxon>Spermatophyta</taxon>
        <taxon>Magnoliopsida</taxon>
        <taxon>eudicotyledons</taxon>
        <taxon>Gunneridae</taxon>
        <taxon>Pentapetalae</taxon>
        <taxon>rosids</taxon>
        <taxon>fabids</taxon>
        <taxon>Fabales</taxon>
        <taxon>Fabaceae</taxon>
        <taxon>Papilionoideae</taxon>
        <taxon>50 kb inversion clade</taxon>
        <taxon>NPAAA clade</taxon>
        <taxon>indigoferoid/millettioid clade</taxon>
        <taxon>Phaseoleae</taxon>
        <taxon>Cajanus</taxon>
    </lineage>
</organism>
<dbReference type="EMBL" id="KQ483714">
    <property type="protein sequence ID" value="KYP42497.1"/>
    <property type="molecule type" value="Genomic_DNA"/>
</dbReference>
<name>A0A151RIU8_CAJCA</name>
<evidence type="ECO:0000313" key="1">
    <source>
        <dbReference type="EMBL" id="KYP42497.1"/>
    </source>
</evidence>
<dbReference type="AlphaFoldDB" id="A0A151RIU8"/>